<proteinExistence type="predicted"/>
<dbReference type="EMBL" id="CP034207">
    <property type="protein sequence ID" value="QBZ60278.1"/>
    <property type="molecule type" value="Genomic_DNA"/>
</dbReference>
<accession>A0A4V1C6L2</accession>
<reference evidence="1 2" key="1">
    <citation type="journal article" date="2019" name="Mol. Biol. Evol.">
        <title>Blast fungal genomes show frequent chromosomal changes, gene gains and losses, and effector gene turnover.</title>
        <authorList>
            <person name="Gomez Luciano L.B."/>
            <person name="Jason Tsai I."/>
            <person name="Chuma I."/>
            <person name="Tosa Y."/>
            <person name="Chen Y.H."/>
            <person name="Li J.Y."/>
            <person name="Li M.Y."/>
            <person name="Jade Lu M.Y."/>
            <person name="Nakayashiki H."/>
            <person name="Li W.H."/>
        </authorList>
    </citation>
    <scope>NUCLEOTIDE SEQUENCE [LARGE SCALE GENOMIC DNA]</scope>
    <source>
        <strain evidence="1">MZ5-1-6</strain>
    </source>
</reference>
<evidence type="ECO:0000313" key="2">
    <source>
        <dbReference type="Proteomes" id="UP000294847"/>
    </source>
</evidence>
<dbReference type="AlphaFoldDB" id="A0A4V1C6L2"/>
<gene>
    <name evidence="1" type="ORF">PoMZ_07216</name>
</gene>
<dbReference type="Proteomes" id="UP000294847">
    <property type="component" value="Chromosome 4"/>
</dbReference>
<evidence type="ECO:0000313" key="1">
    <source>
        <dbReference type="EMBL" id="QBZ60278.1"/>
    </source>
</evidence>
<protein>
    <submittedName>
        <fullName evidence="1">Uncharacterized protein</fullName>
    </submittedName>
</protein>
<sequence length="154" mass="16463">MNVFALKFPSKNASNPLKNAIVRQNTTEKYARYGWPGARYGNDSLEKHLSGRLADAEIAERAQGRRGGDAGVGHAEALEPEQAGRLAVESGRVEHARAGVKERIARRPGAAEHDAVDDVRQRLDAGIVDGDDEGGLRRAGCGPIDGVEELRVAG</sequence>
<name>A0A4V1C6L2_PYROR</name>
<organism evidence="1 2">
    <name type="scientific">Pyricularia oryzae</name>
    <name type="common">Rice blast fungus</name>
    <name type="synonym">Magnaporthe oryzae</name>
    <dbReference type="NCBI Taxonomy" id="318829"/>
    <lineage>
        <taxon>Eukaryota</taxon>
        <taxon>Fungi</taxon>
        <taxon>Dikarya</taxon>
        <taxon>Ascomycota</taxon>
        <taxon>Pezizomycotina</taxon>
        <taxon>Sordariomycetes</taxon>
        <taxon>Sordariomycetidae</taxon>
        <taxon>Magnaporthales</taxon>
        <taxon>Pyriculariaceae</taxon>
        <taxon>Pyricularia</taxon>
    </lineage>
</organism>